<evidence type="ECO:0000313" key="4">
    <source>
        <dbReference type="Proteomes" id="UP000054495"/>
    </source>
</evidence>
<dbReference type="GO" id="GO:0008234">
    <property type="term" value="F:cysteine-type peptidase activity"/>
    <property type="evidence" value="ECO:0007669"/>
    <property type="project" value="InterPro"/>
</dbReference>
<accession>A0A0D6LS30</accession>
<dbReference type="GO" id="GO:0006508">
    <property type="term" value="P:proteolysis"/>
    <property type="evidence" value="ECO:0007669"/>
    <property type="project" value="UniProtKB-KW"/>
</dbReference>
<organism evidence="3 4">
    <name type="scientific">Ancylostoma ceylanicum</name>
    <dbReference type="NCBI Taxonomy" id="53326"/>
    <lineage>
        <taxon>Eukaryota</taxon>
        <taxon>Metazoa</taxon>
        <taxon>Ecdysozoa</taxon>
        <taxon>Nematoda</taxon>
        <taxon>Chromadorea</taxon>
        <taxon>Rhabditida</taxon>
        <taxon>Rhabditina</taxon>
        <taxon>Rhabditomorpha</taxon>
        <taxon>Strongyloidea</taxon>
        <taxon>Ancylostomatidae</taxon>
        <taxon>Ancylostomatinae</taxon>
        <taxon>Ancylostoma</taxon>
    </lineage>
</organism>
<evidence type="ECO:0000313" key="3">
    <source>
        <dbReference type="EMBL" id="EPB72816.1"/>
    </source>
</evidence>
<dbReference type="Pfam" id="PF00112">
    <property type="entry name" value="Peptidase_C1"/>
    <property type="match status" value="1"/>
</dbReference>
<dbReference type="Proteomes" id="UP000054495">
    <property type="component" value="Unassembled WGS sequence"/>
</dbReference>
<comment type="similarity">
    <text evidence="1">Belongs to the peptidase C1 family.</text>
</comment>
<feature type="domain" description="Peptidase C1A papain C-terminal" evidence="2">
    <location>
        <begin position="13"/>
        <end position="256"/>
    </location>
</feature>
<evidence type="ECO:0000256" key="1">
    <source>
        <dbReference type="ARBA" id="ARBA00008455"/>
    </source>
</evidence>
<dbReference type="InterPro" id="IPR038765">
    <property type="entry name" value="Papain-like_cys_pep_sf"/>
</dbReference>
<dbReference type="InterPro" id="IPR000668">
    <property type="entry name" value="Peptidase_C1A_C"/>
</dbReference>
<dbReference type="SMART" id="SM00645">
    <property type="entry name" value="Pept_C1"/>
    <property type="match status" value="1"/>
</dbReference>
<dbReference type="PANTHER" id="PTHR12411">
    <property type="entry name" value="CYSTEINE PROTEASE FAMILY C1-RELATED"/>
    <property type="match status" value="1"/>
</dbReference>
<reference evidence="3 4" key="1">
    <citation type="submission" date="2013-05" db="EMBL/GenBank/DDBJ databases">
        <title>Draft genome of the parasitic nematode Anyclostoma ceylanicum.</title>
        <authorList>
            <person name="Mitreva M."/>
        </authorList>
    </citation>
    <scope>NUCLEOTIDE SEQUENCE [LARGE SCALE GENOMIC DNA]</scope>
</reference>
<gene>
    <name evidence="3" type="ORF">ANCCEY_08093</name>
</gene>
<dbReference type="Gene3D" id="3.90.70.10">
    <property type="entry name" value="Cysteine proteinases"/>
    <property type="match status" value="1"/>
</dbReference>
<keyword evidence="3" id="KW-0645">Protease</keyword>
<sequence length="263" mass="29835">MPEKAEELKGKKLVDFVNHRQSSFVAEYSPNAMRYFPLNPVDEEDEDPSTEAPIMKANLYHNAEDSTTLPPLPERCSGGQALKAWNYAIREGVPTGGRYGTEGVCKPYYFHPCGRHANQTYYGECPLAHRTPQCFKACHPYYPVGYNEDKIFGKTAYQLPNDEKAIMREIMTNGPVAASMRLHADFAFYRRGVYINTGGRDRGGHAVKIIGWGTENGTPYWLIANSYNFDWGEKGYFRMIRGKNNCKIEEKVVAGTMNVEKYL</sequence>
<keyword evidence="4" id="KW-1185">Reference proteome</keyword>
<dbReference type="SUPFAM" id="SSF54001">
    <property type="entry name" value="Cysteine proteinases"/>
    <property type="match status" value="1"/>
</dbReference>
<evidence type="ECO:0000259" key="2">
    <source>
        <dbReference type="SMART" id="SM00645"/>
    </source>
</evidence>
<name>A0A0D6LS30_9BILA</name>
<dbReference type="EMBL" id="KE125022">
    <property type="protein sequence ID" value="EPB72816.1"/>
    <property type="molecule type" value="Genomic_DNA"/>
</dbReference>
<dbReference type="PROSITE" id="PS00639">
    <property type="entry name" value="THIOL_PROTEASE_HIS"/>
    <property type="match status" value="1"/>
</dbReference>
<keyword evidence="3" id="KW-0378">Hydrolase</keyword>
<dbReference type="InterPro" id="IPR013128">
    <property type="entry name" value="Peptidase_C1A"/>
</dbReference>
<proteinExistence type="inferred from homology"/>
<protein>
    <submittedName>
        <fullName evidence="3">Papain family cysteine protease</fullName>
    </submittedName>
</protein>
<dbReference type="InterPro" id="IPR025660">
    <property type="entry name" value="Pept_his_AS"/>
</dbReference>
<dbReference type="AlphaFoldDB" id="A0A0D6LS30"/>